<organism evidence="2">
    <name type="scientific">Cuerna arida</name>
    <dbReference type="NCBI Taxonomy" id="1464854"/>
    <lineage>
        <taxon>Eukaryota</taxon>
        <taxon>Metazoa</taxon>
        <taxon>Ecdysozoa</taxon>
        <taxon>Arthropoda</taxon>
        <taxon>Hexapoda</taxon>
        <taxon>Insecta</taxon>
        <taxon>Pterygota</taxon>
        <taxon>Neoptera</taxon>
        <taxon>Paraneoptera</taxon>
        <taxon>Hemiptera</taxon>
        <taxon>Auchenorrhyncha</taxon>
        <taxon>Membracoidea</taxon>
        <taxon>Cicadellidae</taxon>
        <taxon>Cicadellinae</taxon>
        <taxon>Proconiini</taxon>
        <taxon>Cuerna</taxon>
    </lineage>
</organism>
<name>A0A1B6FI83_9HEMI</name>
<feature type="compositionally biased region" description="Basic and acidic residues" evidence="1">
    <location>
        <begin position="963"/>
        <end position="976"/>
    </location>
</feature>
<feature type="compositionally biased region" description="Basic residues" evidence="1">
    <location>
        <begin position="125"/>
        <end position="144"/>
    </location>
</feature>
<feature type="compositionally biased region" description="Acidic residues" evidence="1">
    <location>
        <begin position="615"/>
        <end position="645"/>
    </location>
</feature>
<feature type="compositionally biased region" description="Polar residues" evidence="1">
    <location>
        <begin position="1226"/>
        <end position="1239"/>
    </location>
</feature>
<feature type="region of interest" description="Disordered" evidence="1">
    <location>
        <begin position="1226"/>
        <end position="1258"/>
    </location>
</feature>
<feature type="region of interest" description="Disordered" evidence="1">
    <location>
        <begin position="88"/>
        <end position="177"/>
    </location>
</feature>
<feature type="region of interest" description="Disordered" evidence="1">
    <location>
        <begin position="255"/>
        <end position="276"/>
    </location>
</feature>
<feature type="region of interest" description="Disordered" evidence="1">
    <location>
        <begin position="552"/>
        <end position="691"/>
    </location>
</feature>
<feature type="region of interest" description="Disordered" evidence="1">
    <location>
        <begin position="1277"/>
        <end position="1387"/>
    </location>
</feature>
<feature type="compositionally biased region" description="Polar residues" evidence="1">
    <location>
        <begin position="672"/>
        <end position="690"/>
    </location>
</feature>
<reference evidence="2" key="1">
    <citation type="submission" date="2015-11" db="EMBL/GenBank/DDBJ databases">
        <title>De novo transcriptome assembly of four potential Pierce s Disease insect vectors from Arizona vineyards.</title>
        <authorList>
            <person name="Tassone E.E."/>
        </authorList>
    </citation>
    <scope>NUCLEOTIDE SEQUENCE</scope>
</reference>
<feature type="compositionally biased region" description="Polar residues" evidence="1">
    <location>
        <begin position="919"/>
        <end position="928"/>
    </location>
</feature>
<feature type="compositionally biased region" description="Polar residues" evidence="1">
    <location>
        <begin position="978"/>
        <end position="987"/>
    </location>
</feature>
<feature type="compositionally biased region" description="Low complexity" evidence="1">
    <location>
        <begin position="145"/>
        <end position="155"/>
    </location>
</feature>
<sequence length="1387" mass="156020">MSLSVHVGPWADEAKGVLKVCERVDDELRLCLDRGSDSDSQLELNQSLTELIESITCKGDSGDEDLREDSSRQVVADIVERILDRVEQTASGAPRRRSVELTEAREIDGEGSRDTRHPGADSPKKVRRKRDRSDHGRKKSRRRSTSCSTTSSACSDVSRKHRRKHKQHRRKEEDPSPRVNPIFLWVKQDDTRIVEVLCEDYDKRNRLRLTKTAHGWRAMPRTERLDSALSRSSLELSPTSEYPPPLVSPVVVKTEPTEELPHTKEKKAKRCLSRKNKNKRCDRKKDKGFNHEDNYVDEYKNVDVVNNNHCSISNNNKIIENSVMLEPNLSEPSLRSFGYKKACHGDIDVDNKNKKRDNKSFDDFDVYTFVPTPKTDCEDNVENALSDMEPEIPTNTDLDIKPEAKEEIVEPEPDLSKTECNLEEIKVKLESSTKSPEPNVGETKREEHLKSNDSGVLLNIETRESNLDTENHSPKPEEECKLEKPLILPDTLSSSFDLDSKLEEKEKQHEEIRISCETELKSCDSDLKSCDLDSKCHDSQQKPCEVLNHMQSQNVEVREESTDEQLSKHQTTLKEPEDVPESETPTIDNLEDQPESKSVECEPVVDSKPCIDSNAIEDMEDEHLDQDFNDLIEEEIDDDEEEETPPEIILPEPHLQTPEPSPQPVPEHSINEPESSLTEISLQPDTSLDSDTIHLPDTTTKSDTSLLISTNISLGQKLSIKESPDITLDTSLISGSSLDNPKSVHGPEISHHPHNDIKTSMLHEAEIERQITADLDEDHLLAIEEILQGEECVEDFDDDDLPEEYPVSHESPVNLVIDLKAKEHVDNSGIPLSLRTDDFLEIFPSTLSIKEQSELLPPITAPKKNVETVEKLIPPAHQQSKTKFLESILSCPKRCHNDSDKRGDSSVQQEPLYLGVSRKSASPTVSSSDGRKFSSPELEPKPKRLKVEDITLKTILNRNSKDSLSKTKINKSKDTEDTQQSADSTTKSRLLELLTNENDEHISKLDPLTQLKEVLSDPDLNVPDPLLVPRARLPALVANPAKEIPRLLAMKSENLSYPKLLTDPDLLVVSLSHLQSLLQAAGKEEEMLKYQQHAQLLQQQMKQEQPTLDAATATALNQMMWLPYLSQLEAAAMACGNTQDFMAMLNMVFPSGTYSQMNPYMMSSPSPGINAYDYKSQMEFQQAFALWNEAMMQAATNQFAAQTLGSTNNTSNISSKLYQNYQDTKYNPKLSHTSSQSKQQDPKHTAARTSPITLNYQQNKYRSSQYPYTSMFSIPTSTPTTSLASGGATPYRTTQSSQSQQSYQSSRQRGYNYNSGYPSMRPPAIPSSPSVPKVDPAIVGPISTSDLYKSQQKHSSNSSSCKSLMNILSKPKQSEVKNVNRVYPTST</sequence>
<feature type="compositionally biased region" description="Basic residues" evidence="1">
    <location>
        <begin position="264"/>
        <end position="276"/>
    </location>
</feature>
<gene>
    <name evidence="2" type="ORF">g.28507</name>
</gene>
<protein>
    <submittedName>
        <fullName evidence="2">Uncharacterized protein</fullName>
    </submittedName>
</protein>
<feature type="compositionally biased region" description="Low complexity" evidence="1">
    <location>
        <begin position="1349"/>
        <end position="1363"/>
    </location>
</feature>
<feature type="compositionally biased region" description="Basic and acidic residues" evidence="1">
    <location>
        <begin position="929"/>
        <end position="940"/>
    </location>
</feature>
<accession>A0A1B6FI83</accession>
<feature type="compositionally biased region" description="Basic and acidic residues" evidence="1">
    <location>
        <begin position="97"/>
        <end position="124"/>
    </location>
</feature>
<feature type="non-terminal residue" evidence="2">
    <location>
        <position position="1387"/>
    </location>
</feature>
<evidence type="ECO:0000313" key="2">
    <source>
        <dbReference type="EMBL" id="JAS49911.1"/>
    </source>
</evidence>
<feature type="compositionally biased region" description="Basic residues" evidence="1">
    <location>
        <begin position="159"/>
        <end position="169"/>
    </location>
</feature>
<feature type="compositionally biased region" description="Basic and acidic residues" evidence="1">
    <location>
        <begin position="461"/>
        <end position="484"/>
    </location>
</feature>
<evidence type="ECO:0000256" key="1">
    <source>
        <dbReference type="SAM" id="MobiDB-lite"/>
    </source>
</evidence>
<feature type="region of interest" description="Disordered" evidence="1">
    <location>
        <begin position="896"/>
        <end position="940"/>
    </location>
</feature>
<feature type="region of interest" description="Disordered" evidence="1">
    <location>
        <begin position="427"/>
        <end position="493"/>
    </location>
</feature>
<feature type="compositionally biased region" description="Basic and acidic residues" evidence="1">
    <location>
        <begin position="442"/>
        <end position="451"/>
    </location>
</feature>
<feature type="region of interest" description="Disordered" evidence="1">
    <location>
        <begin position="963"/>
        <end position="987"/>
    </location>
</feature>
<feature type="compositionally biased region" description="Polar residues" evidence="1">
    <location>
        <begin position="1247"/>
        <end position="1258"/>
    </location>
</feature>
<feature type="compositionally biased region" description="Low complexity" evidence="1">
    <location>
        <begin position="1291"/>
        <end position="1309"/>
    </location>
</feature>
<proteinExistence type="predicted"/>
<dbReference type="EMBL" id="GECZ01019858">
    <property type="protein sequence ID" value="JAS49911.1"/>
    <property type="molecule type" value="Transcribed_RNA"/>
</dbReference>